<dbReference type="RefSeq" id="WP_147058846.1">
    <property type="nucleotide sequence ID" value="NZ_CP042437.1"/>
</dbReference>
<dbReference type="AlphaFoldDB" id="A0A5B8W8W9"/>
<sequence>MIKTITIETGMSEMSPLEAHKISAIDAKVNHLSIQLLHDYVLNKEALTIADVSKVEEHIINCDSCKFQIDTFQKDEHKP</sequence>
<evidence type="ECO:0000313" key="1">
    <source>
        <dbReference type="EMBL" id="QEC79342.1"/>
    </source>
</evidence>
<dbReference type="Proteomes" id="UP000321362">
    <property type="component" value="Chromosome"/>
</dbReference>
<proteinExistence type="predicted"/>
<evidence type="ECO:0000313" key="2">
    <source>
        <dbReference type="Proteomes" id="UP000321362"/>
    </source>
</evidence>
<name>A0A5B8W8W9_9SPHI</name>
<protein>
    <submittedName>
        <fullName evidence="1">Uncharacterized protein</fullName>
    </submittedName>
</protein>
<reference evidence="1 2" key="1">
    <citation type="journal article" date="2013" name="J. Microbiol.">
        <title>Mucilaginibacter ginsenosidivorax sp. nov., with ginsenoside converting activity isolated from sediment.</title>
        <authorList>
            <person name="Kim J.K."/>
            <person name="Choi T.E."/>
            <person name="Liu Q.M."/>
            <person name="Park H.Y."/>
            <person name="Yi T.H."/>
            <person name="Yoon M.H."/>
            <person name="Kim S.C."/>
            <person name="Im W.T."/>
        </authorList>
    </citation>
    <scope>NUCLEOTIDE SEQUENCE [LARGE SCALE GENOMIC DNA]</scope>
    <source>
        <strain evidence="1 2">KHI28</strain>
    </source>
</reference>
<gene>
    <name evidence="1" type="ORF">FSB76_26585</name>
</gene>
<dbReference type="KEGG" id="mgk:FSB76_26585"/>
<dbReference type="EMBL" id="CP042437">
    <property type="protein sequence ID" value="QEC79342.1"/>
    <property type="molecule type" value="Genomic_DNA"/>
</dbReference>
<accession>A0A5B8W8W9</accession>
<organism evidence="1 2">
    <name type="scientific">Mucilaginibacter ginsenosidivorax</name>
    <dbReference type="NCBI Taxonomy" id="862126"/>
    <lineage>
        <taxon>Bacteria</taxon>
        <taxon>Pseudomonadati</taxon>
        <taxon>Bacteroidota</taxon>
        <taxon>Sphingobacteriia</taxon>
        <taxon>Sphingobacteriales</taxon>
        <taxon>Sphingobacteriaceae</taxon>
        <taxon>Mucilaginibacter</taxon>
    </lineage>
</organism>
<keyword evidence="2" id="KW-1185">Reference proteome</keyword>